<reference evidence="1" key="1">
    <citation type="submission" date="2022-10" db="EMBL/GenBank/DDBJ databases">
        <authorList>
            <person name="Chen Y."/>
            <person name="Dougan E. K."/>
            <person name="Chan C."/>
            <person name="Rhodes N."/>
            <person name="Thang M."/>
        </authorList>
    </citation>
    <scope>NUCLEOTIDE SEQUENCE</scope>
</reference>
<keyword evidence="3" id="KW-1185">Reference proteome</keyword>
<sequence>MLRYWANTGDDIVHLPAAPLRIYRFTSAGGRAAEICPDSGQPRGCVFKVGFTGGNPYDGKVVLMDEGHHLVRPSSLYETQLSNLRKLVRSAQHSVFVCLTGSMADSASDAGDLLKVVKGSGNEGLTDEGFLSSRCRRGASFPTQRPAACADGVLSEECDGLMHREELVGYSLARYMYQSIKLHKEKKPSDGLACYANIHCYVTAVGNATCKHQLMHHDSCRPKFTAAVSDVVAAAKLQQKSMVMVSKRTGYKVMLWLLEAAGKRHKFNVAHYDHLADFNRSDNARGEKYMVLLLAAEEGESIELKCARWALFLDVPSNYVDLKQRCGRVVRCGSHDDLPQAERDVHFKFYMAEMPEFAQNELGSFALWALCGYWSGPKRINYQTEPDPDDVQDIAEAFVELLAKRSIDTLQELADELAQCDPWELVEEAANVEEQPKLARRLHAGLLELQSADISDVEEMLQSSVTTCDETKMAQLVREVEEMAPALSRVRCNAIDAGLY</sequence>
<proteinExistence type="predicted"/>
<dbReference type="GO" id="GO:0004386">
    <property type="term" value="F:helicase activity"/>
    <property type="evidence" value="ECO:0007669"/>
    <property type="project" value="UniProtKB-KW"/>
</dbReference>
<gene>
    <name evidence="1" type="ORF">C1SCF055_LOCUS26334</name>
</gene>
<keyword evidence="2" id="KW-0547">Nucleotide-binding</keyword>
<dbReference type="SUPFAM" id="SSF52540">
    <property type="entry name" value="P-loop containing nucleoside triphosphate hydrolases"/>
    <property type="match status" value="1"/>
</dbReference>
<name>A0A9P1CYN4_9DINO</name>
<dbReference type="AlphaFoldDB" id="A0A9P1CYN4"/>
<keyword evidence="2" id="KW-0067">ATP-binding</keyword>
<dbReference type="OrthoDB" id="425112at2759"/>
<dbReference type="Proteomes" id="UP001152797">
    <property type="component" value="Unassembled WGS sequence"/>
</dbReference>
<dbReference type="EMBL" id="CAMXCT010002748">
    <property type="protein sequence ID" value="CAI4000198.1"/>
    <property type="molecule type" value="Genomic_DNA"/>
</dbReference>
<evidence type="ECO:0000313" key="3">
    <source>
        <dbReference type="Proteomes" id="UP001152797"/>
    </source>
</evidence>
<protein>
    <submittedName>
        <fullName evidence="2">Helicase C-terminal domain-containing protein</fullName>
    </submittedName>
</protein>
<reference evidence="2 3" key="2">
    <citation type="submission" date="2024-05" db="EMBL/GenBank/DDBJ databases">
        <authorList>
            <person name="Chen Y."/>
            <person name="Shah S."/>
            <person name="Dougan E. K."/>
            <person name="Thang M."/>
            <person name="Chan C."/>
        </authorList>
    </citation>
    <scope>NUCLEOTIDE SEQUENCE [LARGE SCALE GENOMIC DNA]</scope>
</reference>
<dbReference type="EMBL" id="CAMXCT020002748">
    <property type="protein sequence ID" value="CAL1153573.1"/>
    <property type="molecule type" value="Genomic_DNA"/>
</dbReference>
<dbReference type="InterPro" id="IPR027417">
    <property type="entry name" value="P-loop_NTPase"/>
</dbReference>
<keyword evidence="2" id="KW-0378">Hydrolase</keyword>
<dbReference type="Gene3D" id="3.40.50.300">
    <property type="entry name" value="P-loop containing nucleotide triphosphate hydrolases"/>
    <property type="match status" value="1"/>
</dbReference>
<evidence type="ECO:0000313" key="2">
    <source>
        <dbReference type="EMBL" id="CAL4787510.1"/>
    </source>
</evidence>
<accession>A0A9P1CYN4</accession>
<comment type="caution">
    <text evidence="1">The sequence shown here is derived from an EMBL/GenBank/DDBJ whole genome shotgun (WGS) entry which is preliminary data.</text>
</comment>
<evidence type="ECO:0000313" key="1">
    <source>
        <dbReference type="EMBL" id="CAI4000198.1"/>
    </source>
</evidence>
<dbReference type="EMBL" id="CAMXCT030002748">
    <property type="protein sequence ID" value="CAL4787510.1"/>
    <property type="molecule type" value="Genomic_DNA"/>
</dbReference>
<organism evidence="1">
    <name type="scientific">Cladocopium goreaui</name>
    <dbReference type="NCBI Taxonomy" id="2562237"/>
    <lineage>
        <taxon>Eukaryota</taxon>
        <taxon>Sar</taxon>
        <taxon>Alveolata</taxon>
        <taxon>Dinophyceae</taxon>
        <taxon>Suessiales</taxon>
        <taxon>Symbiodiniaceae</taxon>
        <taxon>Cladocopium</taxon>
    </lineage>
</organism>
<keyword evidence="2" id="KW-0347">Helicase</keyword>